<dbReference type="GO" id="GO:0006281">
    <property type="term" value="P:DNA repair"/>
    <property type="evidence" value="ECO:0007669"/>
    <property type="project" value="UniProtKB-KW"/>
</dbReference>
<proteinExistence type="predicted"/>
<evidence type="ECO:0000256" key="2">
    <source>
        <dbReference type="ARBA" id="ARBA00004556"/>
    </source>
</evidence>
<name>A0A8C0Z913_CYACU</name>
<keyword evidence="6" id="KW-0234">DNA repair</keyword>
<feature type="region of interest" description="Disordered" evidence="10">
    <location>
        <begin position="68"/>
        <end position="117"/>
    </location>
</feature>
<dbReference type="GO" id="GO:0005634">
    <property type="term" value="C:nucleus"/>
    <property type="evidence" value="ECO:0007669"/>
    <property type="project" value="UniProtKB-SubCell"/>
</dbReference>
<keyword evidence="4" id="KW-0963">Cytoplasm</keyword>
<accession>A0A8C0Z913</accession>
<evidence type="ECO:0000256" key="7">
    <source>
        <dbReference type="ARBA" id="ARBA00023242"/>
    </source>
</evidence>
<evidence type="ECO:0000256" key="1">
    <source>
        <dbReference type="ARBA" id="ARBA00004123"/>
    </source>
</evidence>
<dbReference type="GO" id="GO:0048471">
    <property type="term" value="C:perinuclear region of cytoplasm"/>
    <property type="evidence" value="ECO:0007669"/>
    <property type="project" value="UniProtKB-SubCell"/>
</dbReference>
<dbReference type="GO" id="GO:0019985">
    <property type="term" value="P:translesion synthesis"/>
    <property type="evidence" value="ECO:0007669"/>
    <property type="project" value="TreeGrafter"/>
</dbReference>
<organism evidence="12 13">
    <name type="scientific">Cyanistes caeruleus</name>
    <name type="common">Eurasian blue tit</name>
    <name type="synonym">Parus caeruleus</name>
    <dbReference type="NCBI Taxonomy" id="156563"/>
    <lineage>
        <taxon>Eukaryota</taxon>
        <taxon>Metazoa</taxon>
        <taxon>Chordata</taxon>
        <taxon>Craniata</taxon>
        <taxon>Vertebrata</taxon>
        <taxon>Euteleostomi</taxon>
        <taxon>Archelosauria</taxon>
        <taxon>Archosauria</taxon>
        <taxon>Dinosauria</taxon>
        <taxon>Saurischia</taxon>
        <taxon>Theropoda</taxon>
        <taxon>Coelurosauria</taxon>
        <taxon>Aves</taxon>
        <taxon>Neognathae</taxon>
        <taxon>Neoaves</taxon>
        <taxon>Telluraves</taxon>
        <taxon>Australaves</taxon>
        <taxon>Passeriformes</taxon>
        <taxon>Paridae</taxon>
        <taxon>Cyanistes</taxon>
    </lineage>
</organism>
<keyword evidence="5" id="KW-0227">DNA damage</keyword>
<dbReference type="Pfam" id="PF15715">
    <property type="entry name" value="PAF"/>
    <property type="match status" value="1"/>
</dbReference>
<evidence type="ECO:0000256" key="3">
    <source>
        <dbReference type="ARBA" id="ARBA00013777"/>
    </source>
</evidence>
<feature type="domain" description="PCNA-associated factor histone-like" evidence="11">
    <location>
        <begin position="16"/>
        <end position="102"/>
    </location>
</feature>
<dbReference type="AlphaFoldDB" id="A0A8C0Z913"/>
<evidence type="ECO:0000313" key="12">
    <source>
        <dbReference type="Ensembl" id="ENSCCEP00000003282.1"/>
    </source>
</evidence>
<evidence type="ECO:0000256" key="10">
    <source>
        <dbReference type="SAM" id="MobiDB-lite"/>
    </source>
</evidence>
<protein>
    <recommendedName>
        <fullName evidence="3">PCNA-associated factor</fullName>
    </recommendedName>
    <alternativeName>
        <fullName evidence="8">PCNA-associated factor of 15 kDa</fullName>
    </alternativeName>
    <alternativeName>
        <fullName evidence="9">PCNA-clamp-associated factor</fullName>
    </alternativeName>
</protein>
<keyword evidence="7" id="KW-0539">Nucleus</keyword>
<reference evidence="12" key="2">
    <citation type="submission" date="2025-09" db="UniProtKB">
        <authorList>
            <consortium name="Ensembl"/>
        </authorList>
    </citation>
    <scope>IDENTIFICATION</scope>
</reference>
<evidence type="ECO:0000256" key="6">
    <source>
        <dbReference type="ARBA" id="ARBA00023204"/>
    </source>
</evidence>
<evidence type="ECO:0000256" key="9">
    <source>
        <dbReference type="ARBA" id="ARBA00031186"/>
    </source>
</evidence>
<evidence type="ECO:0000313" key="13">
    <source>
        <dbReference type="Proteomes" id="UP000694410"/>
    </source>
</evidence>
<reference evidence="12" key="1">
    <citation type="submission" date="2025-08" db="UniProtKB">
        <authorList>
            <consortium name="Ensembl"/>
        </authorList>
    </citation>
    <scope>IDENTIFICATION</scope>
</reference>
<evidence type="ECO:0000259" key="11">
    <source>
        <dbReference type="Pfam" id="PF15715"/>
    </source>
</evidence>
<dbReference type="PANTHER" id="PTHR15679">
    <property type="entry name" value="PCNA-ASSOCIATED FACTOR"/>
    <property type="match status" value="1"/>
</dbReference>
<dbReference type="InterPro" id="IPR031444">
    <property type="entry name" value="PCNA-AF_dom"/>
</dbReference>
<dbReference type="InterPro" id="IPR040444">
    <property type="entry name" value="PCNA-AF"/>
</dbReference>
<dbReference type="GO" id="GO:0051726">
    <property type="term" value="P:regulation of cell cycle"/>
    <property type="evidence" value="ECO:0007669"/>
    <property type="project" value="InterPro"/>
</dbReference>
<evidence type="ECO:0000256" key="4">
    <source>
        <dbReference type="ARBA" id="ARBA00022490"/>
    </source>
</evidence>
<dbReference type="GO" id="GO:0003682">
    <property type="term" value="F:chromatin binding"/>
    <property type="evidence" value="ECO:0007669"/>
    <property type="project" value="TreeGrafter"/>
</dbReference>
<dbReference type="Ensembl" id="ENSCCET00000005531.1">
    <property type="protein sequence ID" value="ENSCCEP00000003282.1"/>
    <property type="gene ID" value="ENSCCEG00000003686.1"/>
</dbReference>
<evidence type="ECO:0000256" key="5">
    <source>
        <dbReference type="ARBA" id="ARBA00022763"/>
    </source>
</evidence>
<evidence type="ECO:0000256" key="8">
    <source>
        <dbReference type="ARBA" id="ARBA00030014"/>
    </source>
</evidence>
<feature type="compositionally biased region" description="Acidic residues" evidence="10">
    <location>
        <begin position="105"/>
        <end position="117"/>
    </location>
</feature>
<keyword evidence="13" id="KW-1185">Reference proteome</keyword>
<dbReference type="PANTHER" id="PTHR15679:SF8">
    <property type="entry name" value="PCNA-ASSOCIATED FACTOR"/>
    <property type="match status" value="1"/>
</dbReference>
<comment type="subcellular location">
    <subcellularLocation>
        <location evidence="2">Cytoplasm</location>
        <location evidence="2">Perinuclear region</location>
    </subcellularLocation>
    <subcellularLocation>
        <location evidence="1">Nucleus</location>
    </subcellularLocation>
</comment>
<dbReference type="Proteomes" id="UP000694410">
    <property type="component" value="Unplaced"/>
</dbReference>
<sequence>HAVPKLSPSCPVVSAVLVARAPRKALGSCSINARTPLPSKRGERPVGLNRVCVRPVPAWQRGISDFLKLPSKENRDPDGDTPGTSGLEWVPGKRRHKAQPLPLDPAEDGDCLEEEEI</sequence>